<comment type="similarity">
    <text evidence="1">Belongs to the UPF0246 family.</text>
</comment>
<comment type="caution">
    <text evidence="2">The sequence shown here is derived from an EMBL/GenBank/DDBJ whole genome shotgun (WGS) entry which is preliminary data.</text>
</comment>
<dbReference type="PANTHER" id="PTHR30283">
    <property type="entry name" value="PEROXIDE STRESS RESPONSE PROTEIN YAAA"/>
    <property type="match status" value="1"/>
</dbReference>
<dbReference type="Proteomes" id="UP001161389">
    <property type="component" value="Unassembled WGS sequence"/>
</dbReference>
<dbReference type="InterPro" id="IPR005583">
    <property type="entry name" value="YaaA"/>
</dbReference>
<organism evidence="2 3">
    <name type="scientific">Litoribrevibacter albus</name>
    <dbReference type="NCBI Taxonomy" id="1473156"/>
    <lineage>
        <taxon>Bacteria</taxon>
        <taxon>Pseudomonadati</taxon>
        <taxon>Pseudomonadota</taxon>
        <taxon>Gammaproteobacteria</taxon>
        <taxon>Oceanospirillales</taxon>
        <taxon>Oceanospirillaceae</taxon>
        <taxon>Litoribrevibacter</taxon>
    </lineage>
</organism>
<proteinExistence type="inferred from homology"/>
<dbReference type="GO" id="GO:0005829">
    <property type="term" value="C:cytosol"/>
    <property type="evidence" value="ECO:0007669"/>
    <property type="project" value="TreeGrafter"/>
</dbReference>
<dbReference type="RefSeq" id="WP_284380499.1">
    <property type="nucleotide sequence ID" value="NZ_BSNM01000011.1"/>
</dbReference>
<dbReference type="HAMAP" id="MF_00652">
    <property type="entry name" value="UPF0246"/>
    <property type="match status" value="1"/>
</dbReference>
<dbReference type="NCBIfam" id="NF002541">
    <property type="entry name" value="PRK02101.1-1"/>
    <property type="match status" value="1"/>
</dbReference>
<reference evidence="2" key="1">
    <citation type="journal article" date="2014" name="Int. J. Syst. Evol. Microbiol.">
        <title>Complete genome sequence of Corynebacterium casei LMG S-19264T (=DSM 44701T), isolated from a smear-ripened cheese.</title>
        <authorList>
            <consortium name="US DOE Joint Genome Institute (JGI-PGF)"/>
            <person name="Walter F."/>
            <person name="Albersmeier A."/>
            <person name="Kalinowski J."/>
            <person name="Ruckert C."/>
        </authorList>
    </citation>
    <scope>NUCLEOTIDE SEQUENCE</scope>
    <source>
        <strain evidence="2">NBRC 110071</strain>
    </source>
</reference>
<evidence type="ECO:0000256" key="1">
    <source>
        <dbReference type="HAMAP-Rule" id="MF_00652"/>
    </source>
</evidence>
<dbReference type="NCBIfam" id="NF002542">
    <property type="entry name" value="PRK02101.1-3"/>
    <property type="match status" value="1"/>
</dbReference>
<name>A0AA37SA97_9GAMM</name>
<evidence type="ECO:0000313" key="2">
    <source>
        <dbReference type="EMBL" id="GLQ31023.1"/>
    </source>
</evidence>
<sequence>MLMVISPAKTLDYDSQPTTQKFSQPLFLDESAELVNVLKEKSPSDISDLMKISAKLGELNANRFQEWTAPFDEAQLADLTVKQAVLAFKGDVYTGLDAETLSEDQLDFTQQHLRILSGLYGILKPLDLIRPYRLEMGTKLENARGKNLYEFWGDNNVDYINQQLETLGSDELVNLASTEYFKSVNTKKLKGKLITPVFKDEKNGKYKIISFYAKKARGLMVRYVVDNKITKAEDLKKFDYQGYQYAPEESTADEWVFKRAELTQ</sequence>
<dbReference type="EMBL" id="BSNM01000011">
    <property type="protein sequence ID" value="GLQ31023.1"/>
    <property type="molecule type" value="Genomic_DNA"/>
</dbReference>
<dbReference type="AlphaFoldDB" id="A0AA37SA97"/>
<accession>A0AA37SA97</accession>
<reference evidence="2" key="2">
    <citation type="submission" date="2023-01" db="EMBL/GenBank/DDBJ databases">
        <title>Draft genome sequence of Litoribrevibacter albus strain NBRC 110071.</title>
        <authorList>
            <person name="Sun Q."/>
            <person name="Mori K."/>
        </authorList>
    </citation>
    <scope>NUCLEOTIDE SEQUENCE</scope>
    <source>
        <strain evidence="2">NBRC 110071</strain>
    </source>
</reference>
<keyword evidence="3" id="KW-1185">Reference proteome</keyword>
<dbReference type="GO" id="GO:0033194">
    <property type="term" value="P:response to hydroperoxide"/>
    <property type="evidence" value="ECO:0007669"/>
    <property type="project" value="TreeGrafter"/>
</dbReference>
<dbReference type="PANTHER" id="PTHR30283:SF4">
    <property type="entry name" value="PEROXIDE STRESS RESISTANCE PROTEIN YAAA"/>
    <property type="match status" value="1"/>
</dbReference>
<gene>
    <name evidence="2" type="ORF">GCM10007876_15020</name>
</gene>
<dbReference type="Pfam" id="PF03883">
    <property type="entry name" value="H2O2_YaaD"/>
    <property type="match status" value="1"/>
</dbReference>
<protein>
    <recommendedName>
        <fullName evidence="1">UPF0246 protein GCM10007876_15020</fullName>
    </recommendedName>
</protein>
<evidence type="ECO:0000313" key="3">
    <source>
        <dbReference type="Proteomes" id="UP001161389"/>
    </source>
</evidence>